<evidence type="ECO:0000259" key="2">
    <source>
        <dbReference type="Pfam" id="PF21595"/>
    </source>
</evidence>
<dbReference type="Gene3D" id="2.80.10.50">
    <property type="match status" value="1"/>
</dbReference>
<sequence>MTSFALPLRSAPGVFFIFLFYFNYLVPIWALPPGVYAIINNVFSHEDEALVITFNGINEPVTVTVWTDDPAQHWVIAGDDTMAQCVSPEGAQDLQPAWGDHFVTVLLGVNYVWTIKNRGTGYTIQDGGQTVFWGVEDAVAGAGVTIGAGTSSETQKWSFESI</sequence>
<keyword evidence="1" id="KW-0472">Membrane</keyword>
<dbReference type="EMBL" id="KV449098">
    <property type="protein sequence ID" value="OAX32154.1"/>
    <property type="molecule type" value="Genomic_DNA"/>
</dbReference>
<dbReference type="InterPro" id="IPR048746">
    <property type="entry name" value="CCL2-like_lectin"/>
</dbReference>
<protein>
    <recommendedName>
        <fullName evidence="2">CCL2-like lectin domain-containing protein</fullName>
    </recommendedName>
</protein>
<evidence type="ECO:0000313" key="4">
    <source>
        <dbReference type="Proteomes" id="UP000092154"/>
    </source>
</evidence>
<evidence type="ECO:0000256" key="1">
    <source>
        <dbReference type="SAM" id="Phobius"/>
    </source>
</evidence>
<reference evidence="3 4" key="1">
    <citation type="submission" date="2016-06" db="EMBL/GenBank/DDBJ databases">
        <title>Comparative genomics of the ectomycorrhizal sister species Rhizopogon vinicolor and Rhizopogon vesiculosus (Basidiomycota: Boletales) reveals a divergence of the mating type B locus.</title>
        <authorList>
            <consortium name="DOE Joint Genome Institute"/>
            <person name="Mujic A.B."/>
            <person name="Kuo A."/>
            <person name="Tritt A."/>
            <person name="Lipzen A."/>
            <person name="Chen C."/>
            <person name="Johnson J."/>
            <person name="Sharma A."/>
            <person name="Barry K."/>
            <person name="Grigoriev I.V."/>
            <person name="Spatafora J.W."/>
        </authorList>
    </citation>
    <scope>NUCLEOTIDE SEQUENCE [LARGE SCALE GENOMIC DNA]</scope>
    <source>
        <strain evidence="3 4">AM-OR11-026</strain>
    </source>
</reference>
<gene>
    <name evidence="3" type="ORF">K503DRAFT_870302</name>
</gene>
<feature type="domain" description="CCL2-like lectin" evidence="2">
    <location>
        <begin position="34"/>
        <end position="157"/>
    </location>
</feature>
<keyword evidence="4" id="KW-1185">Reference proteome</keyword>
<name>A0A1B7MHT3_9AGAM</name>
<feature type="transmembrane region" description="Helical" evidence="1">
    <location>
        <begin position="12"/>
        <end position="31"/>
    </location>
</feature>
<keyword evidence="1" id="KW-1133">Transmembrane helix</keyword>
<dbReference type="OrthoDB" id="3210653at2759"/>
<dbReference type="Proteomes" id="UP000092154">
    <property type="component" value="Unassembled WGS sequence"/>
</dbReference>
<dbReference type="Pfam" id="PF21595">
    <property type="entry name" value="CCL2-like"/>
    <property type="match status" value="1"/>
</dbReference>
<dbReference type="InParanoid" id="A0A1B7MHT3"/>
<proteinExistence type="predicted"/>
<accession>A0A1B7MHT3</accession>
<dbReference type="CDD" id="cd23715">
    <property type="entry name" value="beta-trefoil_Ricin_CCL2"/>
    <property type="match status" value="1"/>
</dbReference>
<evidence type="ECO:0000313" key="3">
    <source>
        <dbReference type="EMBL" id="OAX32154.1"/>
    </source>
</evidence>
<organism evidence="3 4">
    <name type="scientific">Rhizopogon vinicolor AM-OR11-026</name>
    <dbReference type="NCBI Taxonomy" id="1314800"/>
    <lineage>
        <taxon>Eukaryota</taxon>
        <taxon>Fungi</taxon>
        <taxon>Dikarya</taxon>
        <taxon>Basidiomycota</taxon>
        <taxon>Agaricomycotina</taxon>
        <taxon>Agaricomycetes</taxon>
        <taxon>Agaricomycetidae</taxon>
        <taxon>Boletales</taxon>
        <taxon>Suillineae</taxon>
        <taxon>Rhizopogonaceae</taxon>
        <taxon>Rhizopogon</taxon>
    </lineage>
</organism>
<keyword evidence="1" id="KW-0812">Transmembrane</keyword>
<dbReference type="AlphaFoldDB" id="A0A1B7MHT3"/>